<accession>A0ACC5U9X8</accession>
<reference evidence="1" key="1">
    <citation type="submission" date="2021-05" db="EMBL/GenBank/DDBJ databases">
        <title>Draft genomes of bacteria isolated from model marine particles.</title>
        <authorList>
            <person name="Datta M.S."/>
            <person name="Schwartzman J.A."/>
            <person name="Enke T.N."/>
            <person name="Saavedra J."/>
            <person name="Cermak N."/>
            <person name="Cordero O.X."/>
        </authorList>
    </citation>
    <scope>NUCLEOTIDE SEQUENCE</scope>
    <source>
        <strain evidence="1">I2M19</strain>
    </source>
</reference>
<evidence type="ECO:0000313" key="2">
    <source>
        <dbReference type="Proteomes" id="UP001647509"/>
    </source>
</evidence>
<organism evidence="1 2">
    <name type="scientific">Pseudotamlana agarivorans</name>
    <dbReference type="NCBI Taxonomy" id="481183"/>
    <lineage>
        <taxon>Bacteria</taxon>
        <taxon>Pseudomonadati</taxon>
        <taxon>Bacteroidota</taxon>
        <taxon>Flavobacteriia</taxon>
        <taxon>Flavobacteriales</taxon>
        <taxon>Flavobacteriaceae</taxon>
        <taxon>Pseudotamlana</taxon>
    </lineage>
</organism>
<dbReference type="EMBL" id="JAHKPD010000013">
    <property type="protein sequence ID" value="MBU2951010.1"/>
    <property type="molecule type" value="Genomic_DNA"/>
</dbReference>
<sequence>MASSKLPIIILAAGESKRMGTAKQLLPWGNSTLIEYVCKTVLKLNPVEIFVVLGANYSKVKAVLDSYPVTILKNESWHLGLGTSISCGVQHIVNSKKKHDGFLMVLGDQPFVDVSHLERLIDAYKPNSKQIVATSYHKNKFGVPVVFDATYANSLISLVEDSGAKHLLKAHSKFVQTVVSDKRTVVDIDSEADYIAHYKNK</sequence>
<evidence type="ECO:0000313" key="1">
    <source>
        <dbReference type="EMBL" id="MBU2951010.1"/>
    </source>
</evidence>
<gene>
    <name evidence="1" type="ORF">KO493_09895</name>
</gene>
<name>A0ACC5U9X8_9FLAO</name>
<keyword evidence="2" id="KW-1185">Reference proteome</keyword>
<comment type="caution">
    <text evidence="1">The sequence shown here is derived from an EMBL/GenBank/DDBJ whole genome shotgun (WGS) entry which is preliminary data.</text>
</comment>
<proteinExistence type="predicted"/>
<protein>
    <submittedName>
        <fullName evidence="1">Nucleotidyltransferase family protein</fullName>
    </submittedName>
</protein>
<dbReference type="Proteomes" id="UP001647509">
    <property type="component" value="Unassembled WGS sequence"/>
</dbReference>